<evidence type="ECO:0000256" key="1">
    <source>
        <dbReference type="SAM" id="Phobius"/>
    </source>
</evidence>
<keyword evidence="3" id="KW-1185">Reference proteome</keyword>
<evidence type="ECO:0000313" key="2">
    <source>
        <dbReference type="EMBL" id="MSR92973.1"/>
    </source>
</evidence>
<protein>
    <submittedName>
        <fullName evidence="2">Uncharacterized protein</fullName>
    </submittedName>
</protein>
<dbReference type="EMBL" id="VULY01000018">
    <property type="protein sequence ID" value="MSR92973.1"/>
    <property type="molecule type" value="Genomic_DNA"/>
</dbReference>
<dbReference type="Proteomes" id="UP000434409">
    <property type="component" value="Unassembled WGS sequence"/>
</dbReference>
<feature type="transmembrane region" description="Helical" evidence="1">
    <location>
        <begin position="46"/>
        <end position="67"/>
    </location>
</feature>
<evidence type="ECO:0000313" key="3">
    <source>
        <dbReference type="Proteomes" id="UP000434409"/>
    </source>
</evidence>
<comment type="caution">
    <text evidence="2">The sequence shown here is derived from an EMBL/GenBank/DDBJ whole genome shotgun (WGS) entry which is preliminary data.</text>
</comment>
<gene>
    <name evidence="2" type="ORF">FYJ34_01440</name>
</gene>
<accession>A0A6N7UQW6</accession>
<dbReference type="AlphaFoldDB" id="A0A6N7UQW6"/>
<proteinExistence type="predicted"/>
<keyword evidence="1" id="KW-0812">Transmembrane</keyword>
<keyword evidence="1" id="KW-0472">Membrane</keyword>
<sequence length="168" mass="18971">MIRILKALPLLVVAAAVIYVSVYICIDNGGWAYIAARLAGLEKKYAGNVELIVIAAQSIFFTSDWFYRRIGMFLDRRIEKSKGLNHQIYLGYKTGIACLIALPKRTILFGIYLLLIVLESIGVIDQAKDYAVVVVFIIAIDRVAKIWPEERERLKEFLSKAGGYIKKI</sequence>
<organism evidence="2 3">
    <name type="scientific">Suipraeoptans intestinalis</name>
    <dbReference type="NCBI Taxonomy" id="2606628"/>
    <lineage>
        <taxon>Bacteria</taxon>
        <taxon>Bacillati</taxon>
        <taxon>Bacillota</taxon>
        <taxon>Clostridia</taxon>
        <taxon>Lachnospirales</taxon>
        <taxon>Lachnospiraceae</taxon>
        <taxon>Suipraeoptans</taxon>
    </lineage>
</organism>
<name>A0A6N7UQW6_9FIRM</name>
<feature type="transmembrane region" description="Helical" evidence="1">
    <location>
        <begin position="7"/>
        <end position="26"/>
    </location>
</feature>
<keyword evidence="1" id="KW-1133">Transmembrane helix</keyword>
<reference evidence="2 3" key="1">
    <citation type="submission" date="2019-08" db="EMBL/GenBank/DDBJ databases">
        <title>In-depth cultivation of the pig gut microbiome towards novel bacterial diversity and tailored functional studies.</title>
        <authorList>
            <person name="Wylensek D."/>
            <person name="Hitch T.C.A."/>
            <person name="Clavel T."/>
        </authorList>
    </citation>
    <scope>NUCLEOTIDE SEQUENCE [LARGE SCALE GENOMIC DNA]</scope>
    <source>
        <strain evidence="2 3">68-1-5</strain>
    </source>
</reference>